<keyword evidence="1" id="KW-0472">Membrane</keyword>
<dbReference type="AlphaFoldDB" id="A0A2D1UAJ2"/>
<evidence type="ECO:0000313" key="2">
    <source>
        <dbReference type="EMBL" id="ATP58534.1"/>
    </source>
</evidence>
<dbReference type="EMBL" id="CP024091">
    <property type="protein sequence ID" value="ATP58534.1"/>
    <property type="molecule type" value="Genomic_DNA"/>
</dbReference>
<organism evidence="2 3">
    <name type="scientific">Pedobacter ginsengisoli</name>
    <dbReference type="NCBI Taxonomy" id="363852"/>
    <lineage>
        <taxon>Bacteria</taxon>
        <taxon>Pseudomonadati</taxon>
        <taxon>Bacteroidota</taxon>
        <taxon>Sphingobacteriia</taxon>
        <taxon>Sphingobacteriales</taxon>
        <taxon>Sphingobacteriaceae</taxon>
        <taxon>Pedobacter</taxon>
    </lineage>
</organism>
<dbReference type="InterPro" id="IPR043742">
    <property type="entry name" value="DUF5687"/>
</dbReference>
<dbReference type="RefSeq" id="WP_099440431.1">
    <property type="nucleotide sequence ID" value="NZ_CP024091.1"/>
</dbReference>
<feature type="transmembrane region" description="Helical" evidence="1">
    <location>
        <begin position="422"/>
        <end position="443"/>
    </location>
</feature>
<dbReference type="OrthoDB" id="1014144at2"/>
<feature type="transmembrane region" description="Helical" evidence="1">
    <location>
        <begin position="279"/>
        <end position="295"/>
    </location>
</feature>
<reference evidence="2 3" key="1">
    <citation type="submission" date="2017-10" db="EMBL/GenBank/DDBJ databases">
        <title>Whole genome of Pedobacter ginsengisoli T01R-27 isolated from tomato rhizosphere.</title>
        <authorList>
            <person name="Weon H.-Y."/>
            <person name="Lee S.A."/>
            <person name="Sang M.K."/>
            <person name="Song J."/>
        </authorList>
    </citation>
    <scope>NUCLEOTIDE SEQUENCE [LARGE SCALE GENOMIC DNA]</scope>
    <source>
        <strain evidence="2 3">T01R-27</strain>
    </source>
</reference>
<evidence type="ECO:0000256" key="1">
    <source>
        <dbReference type="SAM" id="Phobius"/>
    </source>
</evidence>
<feature type="transmembrane region" description="Helical" evidence="1">
    <location>
        <begin position="353"/>
        <end position="373"/>
    </location>
</feature>
<accession>A0A2D1UAJ2</accession>
<dbReference type="Pfam" id="PF18940">
    <property type="entry name" value="DUF5687"/>
    <property type="match status" value="1"/>
</dbReference>
<protein>
    <submittedName>
        <fullName evidence="2">Uncharacterized protein</fullName>
    </submittedName>
</protein>
<feature type="transmembrane region" description="Helical" evidence="1">
    <location>
        <begin position="21"/>
        <end position="43"/>
    </location>
</feature>
<feature type="transmembrane region" description="Helical" evidence="1">
    <location>
        <begin position="111"/>
        <end position="133"/>
    </location>
</feature>
<keyword evidence="3" id="KW-1185">Reference proteome</keyword>
<evidence type="ECO:0000313" key="3">
    <source>
        <dbReference type="Proteomes" id="UP000223749"/>
    </source>
</evidence>
<feature type="transmembrane region" description="Helical" evidence="1">
    <location>
        <begin position="201"/>
        <end position="225"/>
    </location>
</feature>
<keyword evidence="1" id="KW-0812">Transmembrane</keyword>
<gene>
    <name evidence="2" type="ORF">CPT03_19730</name>
</gene>
<feature type="transmembrane region" description="Helical" evidence="1">
    <location>
        <begin position="55"/>
        <end position="73"/>
    </location>
</feature>
<feature type="transmembrane region" description="Helical" evidence="1">
    <location>
        <begin position="379"/>
        <end position="401"/>
    </location>
</feature>
<dbReference type="Proteomes" id="UP000223749">
    <property type="component" value="Chromosome"/>
</dbReference>
<feature type="transmembrane region" description="Helical" evidence="1">
    <location>
        <begin position="139"/>
        <end position="160"/>
    </location>
</feature>
<proteinExistence type="predicted"/>
<sequence>MLITFLNHQWKAFWRSKNKGGSIAAQIFIGFILLYLLAVAVIAGLGLEILIEKSFPGKDIFVIFNGFILYYFAIDMMMRLQLQDLPTLSIIPYLHLKISKQTIVNFLNARALFSAFNILPLFLFIPFCVTAIADAHGSFVALMYIVSIISLALFNNYAALYIKRMSISNLKVIPIMLASILTLGLLEYFKVFSITAISNSIFNVVSLHPVSALGFCTLALAIFLINSRYLRNNLYTEELSKNEEKKTSTDYPILGRFGEVGTLVALELKLILRHKRTRSSLIMCVIFVFYGFLFYKKDFLQRDNFAAMLFAAVFMTGSVISIYGQFMFGWQASHFDGLLVNKIDFKKFIKAKFLLFTTMSTLTTLIISLYGFISWKILAVQFAAYLYNIGIGTIIVLYFATRNYRAIDLTKAATFNFQGVGASQWVLGLPYFLLPYVIFLPFFLVGHPYWGLAALGAVGAIALLTREFWVNFLVNQFNKRKYNIAEGFRE</sequence>
<feature type="transmembrane region" description="Helical" evidence="1">
    <location>
        <begin position="307"/>
        <end position="332"/>
    </location>
</feature>
<feature type="transmembrane region" description="Helical" evidence="1">
    <location>
        <begin position="172"/>
        <end position="189"/>
    </location>
</feature>
<keyword evidence="1" id="KW-1133">Transmembrane helix</keyword>
<dbReference type="KEGG" id="pgs:CPT03_19730"/>
<name>A0A2D1UAJ2_9SPHI</name>
<feature type="transmembrane region" description="Helical" evidence="1">
    <location>
        <begin position="449"/>
        <end position="474"/>
    </location>
</feature>